<dbReference type="InterPro" id="IPR005123">
    <property type="entry name" value="Oxoglu/Fe-dep_dioxygenase_dom"/>
</dbReference>
<comment type="catalytic activity">
    <reaction evidence="9">
        <text>[ribosomal protein uS12]-L-proline + 2-oxoglutarate + O2 = [ribosomal protein uS12]-(3S)-3-hydroxy-L-proline + succinate + CO2</text>
        <dbReference type="Rhea" id="RHEA:54156"/>
        <dbReference type="Rhea" id="RHEA-COMP:13816"/>
        <dbReference type="Rhea" id="RHEA-COMP:13818"/>
        <dbReference type="ChEBI" id="CHEBI:15379"/>
        <dbReference type="ChEBI" id="CHEBI:16526"/>
        <dbReference type="ChEBI" id="CHEBI:16810"/>
        <dbReference type="ChEBI" id="CHEBI:30031"/>
        <dbReference type="ChEBI" id="CHEBI:50342"/>
        <dbReference type="ChEBI" id="CHEBI:85428"/>
    </reaction>
</comment>
<name>E3M4R8_CAERE</name>
<dbReference type="GO" id="GO:0006449">
    <property type="term" value="P:regulation of translational termination"/>
    <property type="evidence" value="ECO:0007669"/>
    <property type="project" value="TreeGrafter"/>
</dbReference>
<evidence type="ECO:0000256" key="9">
    <source>
        <dbReference type="ARBA" id="ARBA00047444"/>
    </source>
</evidence>
<keyword evidence="7" id="KW-0408">Iron</keyword>
<dbReference type="GO" id="GO:0031543">
    <property type="term" value="F:peptidyl-proline dioxygenase activity"/>
    <property type="evidence" value="ECO:0007669"/>
    <property type="project" value="UniProtKB-ARBA"/>
</dbReference>
<dbReference type="FunFam" id="2.60.120.620:FF:000036">
    <property type="entry name" value="Prolyl 3-hydroxylase sudestada1"/>
    <property type="match status" value="1"/>
</dbReference>
<dbReference type="EMBL" id="DS268424">
    <property type="protein sequence ID" value="EFO91462.1"/>
    <property type="molecule type" value="Genomic_DNA"/>
</dbReference>
<evidence type="ECO:0000256" key="7">
    <source>
        <dbReference type="ARBA" id="ARBA00023004"/>
    </source>
</evidence>
<evidence type="ECO:0000256" key="4">
    <source>
        <dbReference type="ARBA" id="ARBA00022896"/>
    </source>
</evidence>
<evidence type="ECO:0000256" key="1">
    <source>
        <dbReference type="ARBA" id="ARBA00001961"/>
    </source>
</evidence>
<evidence type="ECO:0000256" key="10">
    <source>
        <dbReference type="SAM" id="MobiDB-lite"/>
    </source>
</evidence>
<evidence type="ECO:0000256" key="8">
    <source>
        <dbReference type="ARBA" id="ARBA00029938"/>
    </source>
</evidence>
<organism evidence="13">
    <name type="scientific">Caenorhabditis remanei</name>
    <name type="common">Caenorhabditis vulgaris</name>
    <dbReference type="NCBI Taxonomy" id="31234"/>
    <lineage>
        <taxon>Eukaryota</taxon>
        <taxon>Metazoa</taxon>
        <taxon>Ecdysozoa</taxon>
        <taxon>Nematoda</taxon>
        <taxon>Chromadorea</taxon>
        <taxon>Rhabditida</taxon>
        <taxon>Rhabditina</taxon>
        <taxon>Rhabditomorpha</taxon>
        <taxon>Rhabditoidea</taxon>
        <taxon>Rhabditidae</taxon>
        <taxon>Peloderinae</taxon>
        <taxon>Caenorhabditis</taxon>
    </lineage>
</organism>
<keyword evidence="5" id="KW-0223">Dioxygenase</keyword>
<dbReference type="InterPro" id="IPR051842">
    <property type="entry name" value="uS12_prolyl_hydroxylase"/>
</dbReference>
<dbReference type="OrthoDB" id="430522at2759"/>
<dbReference type="AlphaFoldDB" id="E3M4R8"/>
<comment type="similarity">
    <text evidence="2">Belongs to the TPA1 family.</text>
</comment>
<comment type="cofactor">
    <cofactor evidence="1">
        <name>L-ascorbate</name>
        <dbReference type="ChEBI" id="CHEBI:38290"/>
    </cofactor>
</comment>
<feature type="domain" description="Fe2OG dioxygenase" evidence="11">
    <location>
        <begin position="146"/>
        <end position="260"/>
    </location>
</feature>
<proteinExistence type="inferred from homology"/>
<dbReference type="STRING" id="31234.E3M4R8"/>
<evidence type="ECO:0000313" key="12">
    <source>
        <dbReference type="EMBL" id="EFO91462.1"/>
    </source>
</evidence>
<evidence type="ECO:0000256" key="6">
    <source>
        <dbReference type="ARBA" id="ARBA00023002"/>
    </source>
</evidence>
<keyword evidence="13" id="KW-1185">Reference proteome</keyword>
<dbReference type="InterPro" id="IPR019601">
    <property type="entry name" value="Oxoglutarate/Fe-dep_Oase_C"/>
</dbReference>
<gene>
    <name evidence="12" type="ORF">CRE_11804</name>
</gene>
<evidence type="ECO:0000256" key="5">
    <source>
        <dbReference type="ARBA" id="ARBA00022964"/>
    </source>
</evidence>
<dbReference type="OMA" id="SCYARTD"/>
<dbReference type="Pfam" id="PF13661">
    <property type="entry name" value="2OG-FeII_Oxy_4"/>
    <property type="match status" value="1"/>
</dbReference>
<evidence type="ECO:0000259" key="11">
    <source>
        <dbReference type="PROSITE" id="PS51471"/>
    </source>
</evidence>
<dbReference type="PROSITE" id="PS51471">
    <property type="entry name" value="FE2OG_OXY"/>
    <property type="match status" value="1"/>
</dbReference>
<dbReference type="SMART" id="SM00702">
    <property type="entry name" value="P4Hc"/>
    <property type="match status" value="1"/>
</dbReference>
<dbReference type="HOGENOM" id="CLU_027679_0_0_1"/>
<dbReference type="PANTHER" id="PTHR12117:SF0">
    <property type="entry name" value="PROLYL 3-HYDROXYLASE OGFOD1"/>
    <property type="match status" value="1"/>
</dbReference>
<dbReference type="GO" id="GO:0031418">
    <property type="term" value="F:L-ascorbic acid binding"/>
    <property type="evidence" value="ECO:0007669"/>
    <property type="project" value="UniProtKB-KW"/>
</dbReference>
<evidence type="ECO:0000256" key="3">
    <source>
        <dbReference type="ARBA" id="ARBA00022723"/>
    </source>
</evidence>
<dbReference type="GO" id="GO:0005737">
    <property type="term" value="C:cytoplasm"/>
    <property type="evidence" value="ECO:0007669"/>
    <property type="project" value="TreeGrafter"/>
</dbReference>
<dbReference type="InParanoid" id="E3M4R8"/>
<protein>
    <recommendedName>
        <fullName evidence="8">uS12 prolyl 3-hydroxylase</fullName>
    </recommendedName>
</protein>
<sequence length="500" mass="57750">MKRKIKNGAGTAKSPKAKKRRSVVLEVIHINPKYLEEKYEKEFKKGFEKSPFPHWQIRNFVENSDNVVEKVEEELQHFENWSRKENDLYSLFQTDDFKSIDPTENPFIFSFRLNFDFHFKKNTLSFRQFLYTEVKEWLQKVSGVELTEQVDCNGSCYARTDSLLPHNDLVSDSLKNFVIETRRFAFVYYMTSANWDSEANGGDLQLFNHDKSLQPTTVATQFAPLRNSLILFEVSEKSWHRVAEMISEEPRLSINGWFHSTRRLQPKKPAVESIRRFIPENKCKLLKLINKDFTTEKRQNEVQQIFSDNSELNLNGFLLENIHKEVFTELVSNPSYFKTVGPVNKRHVARLLEEKAAQLKTTSRIIECLKSTTFARLAAKLTGVTVSGAQTSVTVSRVEHGTYWVLGDEDAEQSNADGYCLDLHLFVQEKQWGDDAGGNLIYIAEGETEELLRISPSPNAASIVFREPGVLSFMKFANCDSTDPYFLFTVSFYNVRVVDE</sequence>
<evidence type="ECO:0000256" key="2">
    <source>
        <dbReference type="ARBA" id="ARBA00007443"/>
    </source>
</evidence>
<reference evidence="12" key="1">
    <citation type="submission" date="2007-07" db="EMBL/GenBank/DDBJ databases">
        <title>PCAP assembly of the Caenorhabditis remanei genome.</title>
        <authorList>
            <consortium name="The Caenorhabditis remanei Sequencing Consortium"/>
            <person name="Wilson R.K."/>
        </authorList>
    </citation>
    <scope>NUCLEOTIDE SEQUENCE [LARGE SCALE GENOMIC DNA]</scope>
    <source>
        <strain evidence="12">PB4641</strain>
    </source>
</reference>
<dbReference type="PANTHER" id="PTHR12117">
    <property type="entry name" value="HISTONE ACETYLTRANSFERASE COMPLEX"/>
    <property type="match status" value="1"/>
</dbReference>
<keyword evidence="3" id="KW-0479">Metal-binding</keyword>
<accession>E3M4R8</accession>
<dbReference type="Proteomes" id="UP000008281">
    <property type="component" value="Unassembled WGS sequence"/>
</dbReference>
<dbReference type="InterPro" id="IPR039558">
    <property type="entry name" value="TPA1/OFD1_N"/>
</dbReference>
<keyword evidence="6" id="KW-0560">Oxidoreductase</keyword>
<keyword evidence="4" id="KW-0847">Vitamin C</keyword>
<dbReference type="GO" id="GO:0005506">
    <property type="term" value="F:iron ion binding"/>
    <property type="evidence" value="ECO:0007669"/>
    <property type="project" value="InterPro"/>
</dbReference>
<dbReference type="Gene3D" id="2.60.120.620">
    <property type="entry name" value="q2cbj1_9rhob like domain"/>
    <property type="match status" value="2"/>
</dbReference>
<dbReference type="InterPro" id="IPR006620">
    <property type="entry name" value="Pro_4_hyd_alph"/>
</dbReference>
<evidence type="ECO:0000313" key="13">
    <source>
        <dbReference type="Proteomes" id="UP000008281"/>
    </source>
</evidence>
<feature type="region of interest" description="Disordered" evidence="10">
    <location>
        <begin position="1"/>
        <end position="21"/>
    </location>
</feature>
<dbReference type="eggNOG" id="KOG3844">
    <property type="taxonomic scope" value="Eukaryota"/>
</dbReference>
<dbReference type="FunCoup" id="E3M4R8">
    <property type="interactions" value="2499"/>
</dbReference>
<dbReference type="Pfam" id="PF10637">
    <property type="entry name" value="Ofd1_CTDD"/>
    <property type="match status" value="1"/>
</dbReference>